<sequence length="338" mass="39427">MMVSSQLCKNIFFDRTEKLNGYTIRAAARIRNHFDPIFEKIDGFIITKASDIRQVTAVLDLREGLFSKTLAGSLNVSIIITHRMPVYISIKPFKYLMKSNMEIDLTSTTWTDNKKDVDTMNYIYLSYPFRFFYEQIVTHNCGLATPLEKMTEFYGWLTPVLLISAGFELCRNMFFDRTDKLYGYKIKAAAILKNHSKKKFRKLEKLITQANDTIQVISTITKRVRHLSKVLTNYLNVAIEITHGIIRTRSNHILYVVKLIEEGILELCLTPTVLLDTGGKYNVSKRIHLSYPLNFFYEQIVIHNRGLATPLEEMFKFYGWLIIIATFFHHFHRHLSIK</sequence>
<name>A0AAV7IA26_COTGL</name>
<accession>A0AAV7IA26</accession>
<dbReference type="Proteomes" id="UP000826195">
    <property type="component" value="Unassembled WGS sequence"/>
</dbReference>
<proteinExistence type="predicted"/>
<protein>
    <submittedName>
        <fullName evidence="1">Uncharacterized protein</fullName>
    </submittedName>
</protein>
<gene>
    <name evidence="1" type="ORF">KQX54_016044</name>
</gene>
<organism evidence="1 2">
    <name type="scientific">Cotesia glomerata</name>
    <name type="common">Lepidopteran parasitic wasp</name>
    <name type="synonym">Apanteles glomeratus</name>
    <dbReference type="NCBI Taxonomy" id="32391"/>
    <lineage>
        <taxon>Eukaryota</taxon>
        <taxon>Metazoa</taxon>
        <taxon>Ecdysozoa</taxon>
        <taxon>Arthropoda</taxon>
        <taxon>Hexapoda</taxon>
        <taxon>Insecta</taxon>
        <taxon>Pterygota</taxon>
        <taxon>Neoptera</taxon>
        <taxon>Endopterygota</taxon>
        <taxon>Hymenoptera</taxon>
        <taxon>Apocrita</taxon>
        <taxon>Ichneumonoidea</taxon>
        <taxon>Braconidae</taxon>
        <taxon>Microgastrinae</taxon>
        <taxon>Cotesia</taxon>
    </lineage>
</organism>
<comment type="caution">
    <text evidence="1">The sequence shown here is derived from an EMBL/GenBank/DDBJ whole genome shotgun (WGS) entry which is preliminary data.</text>
</comment>
<dbReference type="EMBL" id="JAHXZJ010002237">
    <property type="protein sequence ID" value="KAH0546921.1"/>
    <property type="molecule type" value="Genomic_DNA"/>
</dbReference>
<evidence type="ECO:0000313" key="1">
    <source>
        <dbReference type="EMBL" id="KAH0546921.1"/>
    </source>
</evidence>
<reference evidence="1 2" key="1">
    <citation type="journal article" date="2021" name="J. Hered.">
        <title>A chromosome-level genome assembly of the parasitoid wasp, Cotesia glomerata (Hymenoptera: Braconidae).</title>
        <authorList>
            <person name="Pinto B.J."/>
            <person name="Weis J.J."/>
            <person name="Gamble T."/>
            <person name="Ode P.J."/>
            <person name="Paul R."/>
            <person name="Zaspel J.M."/>
        </authorList>
    </citation>
    <scope>NUCLEOTIDE SEQUENCE [LARGE SCALE GENOMIC DNA]</scope>
    <source>
        <strain evidence="1">CgM1</strain>
    </source>
</reference>
<evidence type="ECO:0000313" key="2">
    <source>
        <dbReference type="Proteomes" id="UP000826195"/>
    </source>
</evidence>
<dbReference type="AlphaFoldDB" id="A0AAV7IA26"/>
<keyword evidence="2" id="KW-1185">Reference proteome</keyword>